<evidence type="ECO:0000313" key="1">
    <source>
        <dbReference type="EMBL" id="KAI0088936.1"/>
    </source>
</evidence>
<keyword evidence="2" id="KW-1185">Reference proteome</keyword>
<gene>
    <name evidence="1" type="ORF">BDY19DRAFT_890217</name>
</gene>
<dbReference type="Proteomes" id="UP001055072">
    <property type="component" value="Unassembled WGS sequence"/>
</dbReference>
<sequence>MSDNISSIKQVPAELWMYMFELMDSPKDLSNVLRTCRSFHNYAIRALHRSIIWKQPAASAHNLPFWGDDTEVLLNNVQSLDLHVSSLPDRAPGNFVDVGGWATIEYYKVLQEWATPTLYGALMKRLTSFTRLHTLRLQDLFFTDTLFDALHMLPGLRTLHIQNCFFPRRQDVTARDHSTLPITSLTLVHIRRQVLRGGRRGEDENNMFVEMDEDISYALDIASAHNLRTLRVDSTADVFALVYRKRDHGAYSFKIPESLTHLYVMRKRAVRNIIQPLYHSEQLFPVAAYSVMERCPTLQTISLGYPLPKHHSFPKRDSIPNLSQCEGGLDTIAALASGRPLRALSILRSDAPTEGILETLGRLGQEHPNLRMLKVHCKNWDIEILEAITQLFPRLQKLSLTYDEPHPGRPWEQDTIVSFGPHYLHRLEHLHTVEIFDTPDDLTVKHPSFLYDDTFDSIDEELRNLVIPWNRYCKSLRQVQLHAGYVMRRGYEGAPWSMHKAHEIQETSDFEY</sequence>
<evidence type="ECO:0000313" key="2">
    <source>
        <dbReference type="Proteomes" id="UP001055072"/>
    </source>
</evidence>
<proteinExistence type="predicted"/>
<dbReference type="EMBL" id="MU274912">
    <property type="protein sequence ID" value="KAI0088936.1"/>
    <property type="molecule type" value="Genomic_DNA"/>
</dbReference>
<protein>
    <submittedName>
        <fullName evidence="1">Uncharacterized protein</fullName>
    </submittedName>
</protein>
<accession>A0ACB8U402</accession>
<organism evidence="1 2">
    <name type="scientific">Irpex rosettiformis</name>
    <dbReference type="NCBI Taxonomy" id="378272"/>
    <lineage>
        <taxon>Eukaryota</taxon>
        <taxon>Fungi</taxon>
        <taxon>Dikarya</taxon>
        <taxon>Basidiomycota</taxon>
        <taxon>Agaricomycotina</taxon>
        <taxon>Agaricomycetes</taxon>
        <taxon>Polyporales</taxon>
        <taxon>Irpicaceae</taxon>
        <taxon>Irpex</taxon>
    </lineage>
</organism>
<reference evidence="1" key="1">
    <citation type="journal article" date="2021" name="Environ. Microbiol.">
        <title>Gene family expansions and transcriptome signatures uncover fungal adaptations to wood decay.</title>
        <authorList>
            <person name="Hage H."/>
            <person name="Miyauchi S."/>
            <person name="Viragh M."/>
            <person name="Drula E."/>
            <person name="Min B."/>
            <person name="Chaduli D."/>
            <person name="Navarro D."/>
            <person name="Favel A."/>
            <person name="Norest M."/>
            <person name="Lesage-Meessen L."/>
            <person name="Balint B."/>
            <person name="Merenyi Z."/>
            <person name="de Eugenio L."/>
            <person name="Morin E."/>
            <person name="Martinez A.T."/>
            <person name="Baldrian P."/>
            <person name="Stursova M."/>
            <person name="Martinez M.J."/>
            <person name="Novotny C."/>
            <person name="Magnuson J.K."/>
            <person name="Spatafora J.W."/>
            <person name="Maurice S."/>
            <person name="Pangilinan J."/>
            <person name="Andreopoulos W."/>
            <person name="LaButti K."/>
            <person name="Hundley H."/>
            <person name="Na H."/>
            <person name="Kuo A."/>
            <person name="Barry K."/>
            <person name="Lipzen A."/>
            <person name="Henrissat B."/>
            <person name="Riley R."/>
            <person name="Ahrendt S."/>
            <person name="Nagy L.G."/>
            <person name="Grigoriev I.V."/>
            <person name="Martin F."/>
            <person name="Rosso M.N."/>
        </authorList>
    </citation>
    <scope>NUCLEOTIDE SEQUENCE</scope>
    <source>
        <strain evidence="1">CBS 384.51</strain>
    </source>
</reference>
<comment type="caution">
    <text evidence="1">The sequence shown here is derived from an EMBL/GenBank/DDBJ whole genome shotgun (WGS) entry which is preliminary data.</text>
</comment>
<name>A0ACB8U402_9APHY</name>